<keyword evidence="1" id="KW-1133">Transmembrane helix</keyword>
<dbReference type="OrthoDB" id="9901607at2"/>
<protein>
    <submittedName>
        <fullName evidence="2">Uncharacterized protein</fullName>
    </submittedName>
</protein>
<dbReference type="EMBL" id="QUMS01000002">
    <property type="protein sequence ID" value="REG08568.1"/>
    <property type="molecule type" value="Genomic_DNA"/>
</dbReference>
<keyword evidence="1" id="KW-0472">Membrane</keyword>
<dbReference type="AlphaFoldDB" id="A0A347ZNT4"/>
<evidence type="ECO:0000313" key="2">
    <source>
        <dbReference type="EMBL" id="REG08568.1"/>
    </source>
</evidence>
<feature type="transmembrane region" description="Helical" evidence="1">
    <location>
        <begin position="184"/>
        <end position="203"/>
    </location>
</feature>
<gene>
    <name evidence="2" type="ORF">DFR64_1940</name>
</gene>
<comment type="caution">
    <text evidence="2">The sequence shown here is derived from an EMBL/GenBank/DDBJ whole genome shotgun (WGS) entry which is preliminary data.</text>
</comment>
<accession>A0A347ZNT4</accession>
<name>A0A347ZNT4_9CHLR</name>
<feature type="transmembrane region" description="Helical" evidence="1">
    <location>
        <begin position="139"/>
        <end position="161"/>
    </location>
</feature>
<dbReference type="Proteomes" id="UP000256388">
    <property type="component" value="Unassembled WGS sequence"/>
</dbReference>
<evidence type="ECO:0000256" key="1">
    <source>
        <dbReference type="SAM" id="Phobius"/>
    </source>
</evidence>
<dbReference type="RefSeq" id="WP_116225220.1">
    <property type="nucleotide sequence ID" value="NZ_AP018437.1"/>
</dbReference>
<proteinExistence type="predicted"/>
<feature type="transmembrane region" description="Helical" evidence="1">
    <location>
        <begin position="21"/>
        <end position="42"/>
    </location>
</feature>
<feature type="transmembrane region" description="Helical" evidence="1">
    <location>
        <begin position="54"/>
        <end position="71"/>
    </location>
</feature>
<feature type="transmembrane region" description="Helical" evidence="1">
    <location>
        <begin position="83"/>
        <end position="103"/>
    </location>
</feature>
<reference evidence="2 3" key="1">
    <citation type="submission" date="2018-08" db="EMBL/GenBank/DDBJ databases">
        <title>Genomic Encyclopedia of Type Strains, Phase IV (KMG-IV): sequencing the most valuable type-strain genomes for metagenomic binning, comparative biology and taxonomic classification.</title>
        <authorList>
            <person name="Goeker M."/>
        </authorList>
    </citation>
    <scope>NUCLEOTIDE SEQUENCE [LARGE SCALE GENOMIC DNA]</scope>
    <source>
        <strain evidence="2 3">DSM 23923</strain>
    </source>
</reference>
<evidence type="ECO:0000313" key="3">
    <source>
        <dbReference type="Proteomes" id="UP000256388"/>
    </source>
</evidence>
<organism evidence="2 3">
    <name type="scientific">Pelolinea submarina</name>
    <dbReference type="NCBI Taxonomy" id="913107"/>
    <lineage>
        <taxon>Bacteria</taxon>
        <taxon>Bacillati</taxon>
        <taxon>Chloroflexota</taxon>
        <taxon>Anaerolineae</taxon>
        <taxon>Anaerolineales</taxon>
        <taxon>Anaerolineaceae</taxon>
        <taxon>Pelolinea</taxon>
    </lineage>
</organism>
<sequence length="213" mass="24221">MAKQKQKFNSVDSLLAGTERLFLLLLVGVLPIIVFFLLGWWGSLAITTEENVKYFALGGLVLGLLIDIFFLRRWVRKAYSLPVGWFVVFYLFYSVCMFGFFMGMPLLNLFMGLIGGYYVGLCLRYANKEKTEVEQAARRTALFAAGVMALVCLASWMVAYFEPTIAANVQGMLKLEHALSRERILTYSAFGGLGLVVVEYFITRWMVKFARFM</sequence>
<keyword evidence="3" id="KW-1185">Reference proteome</keyword>
<feature type="transmembrane region" description="Helical" evidence="1">
    <location>
        <begin position="109"/>
        <end position="127"/>
    </location>
</feature>
<keyword evidence="1" id="KW-0812">Transmembrane</keyword>